<keyword evidence="9" id="KW-0807">Transducer</keyword>
<evidence type="ECO:0000313" key="11">
    <source>
        <dbReference type="EMBL" id="KAL3407984.1"/>
    </source>
</evidence>
<evidence type="ECO:0000256" key="9">
    <source>
        <dbReference type="ARBA" id="ARBA00023224"/>
    </source>
</evidence>
<dbReference type="Proteomes" id="UP001627154">
    <property type="component" value="Unassembled WGS sequence"/>
</dbReference>
<dbReference type="InterPro" id="IPR004117">
    <property type="entry name" value="7tm6_olfct_rcpt"/>
</dbReference>
<evidence type="ECO:0000256" key="4">
    <source>
        <dbReference type="ARBA" id="ARBA00022692"/>
    </source>
</evidence>
<dbReference type="AlphaFoldDB" id="A0ABD2XTJ8"/>
<dbReference type="PANTHER" id="PTHR21137:SF35">
    <property type="entry name" value="ODORANT RECEPTOR 19A-RELATED"/>
    <property type="match status" value="1"/>
</dbReference>
<keyword evidence="6 10" id="KW-1133">Transmembrane helix</keyword>
<keyword evidence="5" id="KW-0552">Olfaction</keyword>
<keyword evidence="12" id="KW-1185">Reference proteome</keyword>
<evidence type="ECO:0000256" key="6">
    <source>
        <dbReference type="ARBA" id="ARBA00022989"/>
    </source>
</evidence>
<dbReference type="GO" id="GO:0007165">
    <property type="term" value="P:signal transduction"/>
    <property type="evidence" value="ECO:0007669"/>
    <property type="project" value="UniProtKB-KW"/>
</dbReference>
<evidence type="ECO:0000256" key="2">
    <source>
        <dbReference type="ARBA" id="ARBA00022475"/>
    </source>
</evidence>
<dbReference type="GO" id="GO:0007608">
    <property type="term" value="P:sensory perception of smell"/>
    <property type="evidence" value="ECO:0007669"/>
    <property type="project" value="UniProtKB-KW"/>
</dbReference>
<evidence type="ECO:0000256" key="7">
    <source>
        <dbReference type="ARBA" id="ARBA00023136"/>
    </source>
</evidence>
<reference evidence="11 12" key="1">
    <citation type="journal article" date="2024" name="bioRxiv">
        <title>A reference genome for Trichogramma kaykai: A tiny desert-dwelling parasitoid wasp with competing sex-ratio distorters.</title>
        <authorList>
            <person name="Culotta J."/>
            <person name="Lindsey A.R."/>
        </authorList>
    </citation>
    <scope>NUCLEOTIDE SEQUENCE [LARGE SCALE GENOMIC DNA]</scope>
    <source>
        <strain evidence="11 12">KSX58</strain>
    </source>
</reference>
<sequence>MSLSDANDHNHMRLIEIEVKQTCANHHETLQFFMLFQDFSRKVLAFLSTYVLIALSATGTMILFAKSVNNLFLLIEMIVSFECISFYAFLIAHFGQLLADVSVEIFYESYYCGWYNFPLKTRPYVLLIMLRASYPCELTSGPSAALKLNYESFSALMNTAVSYMTVMASLI</sequence>
<comment type="caution">
    <text evidence="11">The sequence shown here is derived from an EMBL/GenBank/DDBJ whole genome shotgun (WGS) entry which is preliminary data.</text>
</comment>
<evidence type="ECO:0000256" key="1">
    <source>
        <dbReference type="ARBA" id="ARBA00004651"/>
    </source>
</evidence>
<evidence type="ECO:0000313" key="12">
    <source>
        <dbReference type="Proteomes" id="UP001627154"/>
    </source>
</evidence>
<evidence type="ECO:0000256" key="10">
    <source>
        <dbReference type="SAM" id="Phobius"/>
    </source>
</evidence>
<dbReference type="Pfam" id="PF02949">
    <property type="entry name" value="7tm_6"/>
    <property type="match status" value="1"/>
</dbReference>
<dbReference type="PANTHER" id="PTHR21137">
    <property type="entry name" value="ODORANT RECEPTOR"/>
    <property type="match status" value="1"/>
</dbReference>
<dbReference type="EMBL" id="JBJJXI010000002">
    <property type="protein sequence ID" value="KAL3407984.1"/>
    <property type="molecule type" value="Genomic_DNA"/>
</dbReference>
<accession>A0ABD2XTJ8</accession>
<keyword evidence="8" id="KW-0675">Receptor</keyword>
<keyword evidence="2" id="KW-1003">Cell membrane</keyword>
<feature type="transmembrane region" description="Helical" evidence="10">
    <location>
        <begin position="71"/>
        <end position="92"/>
    </location>
</feature>
<evidence type="ECO:0000256" key="5">
    <source>
        <dbReference type="ARBA" id="ARBA00022725"/>
    </source>
</evidence>
<proteinExistence type="predicted"/>
<comment type="subcellular location">
    <subcellularLocation>
        <location evidence="1">Cell membrane</location>
        <topology evidence="1">Multi-pass membrane protein</topology>
    </subcellularLocation>
</comment>
<organism evidence="11 12">
    <name type="scientific">Trichogramma kaykai</name>
    <dbReference type="NCBI Taxonomy" id="54128"/>
    <lineage>
        <taxon>Eukaryota</taxon>
        <taxon>Metazoa</taxon>
        <taxon>Ecdysozoa</taxon>
        <taxon>Arthropoda</taxon>
        <taxon>Hexapoda</taxon>
        <taxon>Insecta</taxon>
        <taxon>Pterygota</taxon>
        <taxon>Neoptera</taxon>
        <taxon>Endopterygota</taxon>
        <taxon>Hymenoptera</taxon>
        <taxon>Apocrita</taxon>
        <taxon>Proctotrupomorpha</taxon>
        <taxon>Chalcidoidea</taxon>
        <taxon>Trichogrammatidae</taxon>
        <taxon>Trichogramma</taxon>
    </lineage>
</organism>
<evidence type="ECO:0000256" key="8">
    <source>
        <dbReference type="ARBA" id="ARBA00023170"/>
    </source>
</evidence>
<protein>
    <submittedName>
        <fullName evidence="11">Uncharacterized protein</fullName>
    </submittedName>
</protein>
<evidence type="ECO:0000256" key="3">
    <source>
        <dbReference type="ARBA" id="ARBA00022606"/>
    </source>
</evidence>
<keyword evidence="7 10" id="KW-0472">Membrane</keyword>
<dbReference type="GO" id="GO:0005886">
    <property type="term" value="C:plasma membrane"/>
    <property type="evidence" value="ECO:0007669"/>
    <property type="project" value="UniProtKB-SubCell"/>
</dbReference>
<keyword evidence="4 10" id="KW-0812">Transmembrane</keyword>
<name>A0ABD2XTJ8_9HYME</name>
<feature type="transmembrane region" description="Helical" evidence="10">
    <location>
        <begin position="43"/>
        <end position="65"/>
    </location>
</feature>
<keyword evidence="3" id="KW-0716">Sensory transduction</keyword>
<gene>
    <name evidence="11" type="ORF">TKK_000209</name>
</gene>